<dbReference type="Pfam" id="PF03029">
    <property type="entry name" value="ATP_bind_1"/>
    <property type="match status" value="1"/>
</dbReference>
<evidence type="ECO:0000256" key="4">
    <source>
        <dbReference type="ARBA" id="ARBA00023134"/>
    </source>
</evidence>
<dbReference type="InterPro" id="IPR004130">
    <property type="entry name" value="Gpn"/>
</dbReference>
<protein>
    <recommendedName>
        <fullName evidence="7">ATP-binding protein</fullName>
    </recommendedName>
</protein>
<dbReference type="EMBL" id="JACHGT010000013">
    <property type="protein sequence ID" value="MBB6037721.1"/>
    <property type="molecule type" value="Genomic_DNA"/>
</dbReference>
<dbReference type="InterPro" id="IPR052705">
    <property type="entry name" value="Gliding_Motility_GTPase"/>
</dbReference>
<evidence type="ECO:0000256" key="2">
    <source>
        <dbReference type="ARBA" id="ARBA00022741"/>
    </source>
</evidence>
<evidence type="ECO:0000256" key="3">
    <source>
        <dbReference type="ARBA" id="ARBA00022801"/>
    </source>
</evidence>
<dbReference type="SUPFAM" id="SSF52540">
    <property type="entry name" value="P-loop containing nucleoside triphosphate hydrolases"/>
    <property type="match status" value="1"/>
</dbReference>
<dbReference type="GO" id="GO:0016787">
    <property type="term" value="F:hydrolase activity"/>
    <property type="evidence" value="ECO:0007669"/>
    <property type="project" value="UniProtKB-KW"/>
</dbReference>
<dbReference type="PANTHER" id="PTHR42708">
    <property type="entry name" value="ATP/GTP-BINDING PROTEIN-RELATED"/>
    <property type="match status" value="1"/>
</dbReference>
<name>A0A841FK65_9ACTN</name>
<dbReference type="GO" id="GO:0005525">
    <property type="term" value="F:GTP binding"/>
    <property type="evidence" value="ECO:0007669"/>
    <property type="project" value="UniProtKB-KW"/>
</dbReference>
<keyword evidence="4" id="KW-0342">GTP-binding</keyword>
<dbReference type="Gene3D" id="3.40.50.300">
    <property type="entry name" value="P-loop containing nucleotide triphosphate hydrolases"/>
    <property type="match status" value="1"/>
</dbReference>
<keyword evidence="6" id="KW-1185">Reference proteome</keyword>
<organism evidence="5 6">
    <name type="scientific">Phytomonospora endophytica</name>
    <dbReference type="NCBI Taxonomy" id="714109"/>
    <lineage>
        <taxon>Bacteria</taxon>
        <taxon>Bacillati</taxon>
        <taxon>Actinomycetota</taxon>
        <taxon>Actinomycetes</taxon>
        <taxon>Micromonosporales</taxon>
        <taxon>Micromonosporaceae</taxon>
        <taxon>Phytomonospora</taxon>
    </lineage>
</organism>
<evidence type="ECO:0000313" key="5">
    <source>
        <dbReference type="EMBL" id="MBB6037721.1"/>
    </source>
</evidence>
<keyword evidence="2" id="KW-0547">Nucleotide-binding</keyword>
<comment type="caution">
    <text evidence="5">The sequence shown here is derived from an EMBL/GenBank/DDBJ whole genome shotgun (WGS) entry which is preliminary data.</text>
</comment>
<gene>
    <name evidence="5" type="ORF">HNR73_005599</name>
</gene>
<keyword evidence="3" id="KW-0378">Hydrolase</keyword>
<comment type="similarity">
    <text evidence="1">Belongs to the GPN-loop GTPase family.</text>
</comment>
<evidence type="ECO:0000313" key="6">
    <source>
        <dbReference type="Proteomes" id="UP000548476"/>
    </source>
</evidence>
<dbReference type="PANTHER" id="PTHR42708:SF1">
    <property type="entry name" value="GLIDING MOTILITY PROTEIN MGLA"/>
    <property type="match status" value="1"/>
</dbReference>
<dbReference type="CDD" id="cd00882">
    <property type="entry name" value="Ras_like_GTPase"/>
    <property type="match status" value="1"/>
</dbReference>
<sequence length="200" mass="21024">MGSSSSDVIARVASTTATSVKLVIGGRFGVGKTTFIGAVSEITPLSTDAVMTDYSRGVDDLDADSVKTTTTVALDFGRLTLPSDIVLYLFGAPGQPRFLPLVDDLMIGALGGVVLADTRHIEGAFDVITRFENAGLPFVVAVNAFATAPVYDDSELRDAFALAPQTPIVSCDARDRASVKTVLTTLVRDIIARTIPEPTT</sequence>
<dbReference type="AlphaFoldDB" id="A0A841FK65"/>
<evidence type="ECO:0000256" key="1">
    <source>
        <dbReference type="ARBA" id="ARBA00005290"/>
    </source>
</evidence>
<proteinExistence type="inferred from homology"/>
<dbReference type="InterPro" id="IPR027417">
    <property type="entry name" value="P-loop_NTPase"/>
</dbReference>
<evidence type="ECO:0008006" key="7">
    <source>
        <dbReference type="Google" id="ProtNLM"/>
    </source>
</evidence>
<reference evidence="5 6" key="1">
    <citation type="submission" date="2020-08" db="EMBL/GenBank/DDBJ databases">
        <title>Genomic Encyclopedia of Type Strains, Phase IV (KMG-IV): sequencing the most valuable type-strain genomes for metagenomic binning, comparative biology and taxonomic classification.</title>
        <authorList>
            <person name="Goeker M."/>
        </authorList>
    </citation>
    <scope>NUCLEOTIDE SEQUENCE [LARGE SCALE GENOMIC DNA]</scope>
    <source>
        <strain evidence="5 6">YIM 65646</strain>
    </source>
</reference>
<dbReference type="RefSeq" id="WP_184790531.1">
    <property type="nucleotide sequence ID" value="NZ_BONT01000054.1"/>
</dbReference>
<dbReference type="Proteomes" id="UP000548476">
    <property type="component" value="Unassembled WGS sequence"/>
</dbReference>
<accession>A0A841FK65</accession>